<dbReference type="InterPro" id="IPR007110">
    <property type="entry name" value="Ig-like_dom"/>
</dbReference>
<evidence type="ECO:0000313" key="3">
    <source>
        <dbReference type="Proteomes" id="UP000004810"/>
    </source>
</evidence>
<evidence type="ECO:0000313" key="2">
    <source>
        <dbReference type="EMBL" id="EJW69971.1"/>
    </source>
</evidence>
<dbReference type="InterPro" id="IPR013783">
    <property type="entry name" value="Ig-like_fold"/>
</dbReference>
<sequence>DGVTAEEISNENKNELFDGQPQIVVPLSNETTAEGQQFILSCEIKSSPKGVISWFRNDERLA</sequence>
<name>J9DKG7_WUCBA</name>
<dbReference type="PROSITE" id="PS50835">
    <property type="entry name" value="IG_LIKE"/>
    <property type="match status" value="1"/>
</dbReference>
<protein>
    <recommendedName>
        <fullName evidence="1">Ig-like domain-containing protein</fullName>
    </recommendedName>
</protein>
<evidence type="ECO:0000259" key="1">
    <source>
        <dbReference type="PROSITE" id="PS50835"/>
    </source>
</evidence>
<dbReference type="SUPFAM" id="SSF48726">
    <property type="entry name" value="Immunoglobulin"/>
    <property type="match status" value="1"/>
</dbReference>
<feature type="domain" description="Ig-like" evidence="1">
    <location>
        <begin position="21"/>
        <end position="62"/>
    </location>
</feature>
<dbReference type="Proteomes" id="UP000004810">
    <property type="component" value="Unassembled WGS sequence"/>
</dbReference>
<dbReference type="Pfam" id="PF13927">
    <property type="entry name" value="Ig_3"/>
    <property type="match status" value="1"/>
</dbReference>
<reference evidence="3" key="1">
    <citation type="submission" date="2012-08" db="EMBL/GenBank/DDBJ databases">
        <title>The Genome Sequence of Wuchereria bancrofti.</title>
        <authorList>
            <person name="Nutman T.B."/>
            <person name="Fink D.L."/>
            <person name="Russ C."/>
            <person name="Young S."/>
            <person name="Zeng Q."/>
            <person name="Koehrsen M."/>
            <person name="Alvarado L."/>
            <person name="Berlin A."/>
            <person name="Chapman S.B."/>
            <person name="Chen Z."/>
            <person name="Freedman E."/>
            <person name="Gellesch M."/>
            <person name="Goldberg J."/>
            <person name="Griggs A."/>
            <person name="Gujja S."/>
            <person name="Heilman E.R."/>
            <person name="Heiman D."/>
            <person name="Hepburn T."/>
            <person name="Howarth C."/>
            <person name="Jen D."/>
            <person name="Larson L."/>
            <person name="Lewis B."/>
            <person name="Mehta T."/>
            <person name="Park D."/>
            <person name="Pearson M."/>
            <person name="Roberts A."/>
            <person name="Saif S."/>
            <person name="Shea T."/>
            <person name="Shenoy N."/>
            <person name="Sisk P."/>
            <person name="Stolte C."/>
            <person name="Sykes S."/>
            <person name="Walk T."/>
            <person name="White J."/>
            <person name="Yandava C."/>
            <person name="Haas B."/>
            <person name="Henn M.R."/>
            <person name="Nusbaum C."/>
            <person name="Birren B."/>
        </authorList>
    </citation>
    <scope>NUCLEOTIDE SEQUENCE [LARGE SCALE GENOMIC DNA]</scope>
    <source>
        <strain evidence="3">NA</strain>
    </source>
</reference>
<proteinExistence type="predicted"/>
<organism evidence="2 3">
    <name type="scientific">Wuchereria bancrofti</name>
    <dbReference type="NCBI Taxonomy" id="6293"/>
    <lineage>
        <taxon>Eukaryota</taxon>
        <taxon>Metazoa</taxon>
        <taxon>Ecdysozoa</taxon>
        <taxon>Nematoda</taxon>
        <taxon>Chromadorea</taxon>
        <taxon>Rhabditida</taxon>
        <taxon>Spirurina</taxon>
        <taxon>Spiruromorpha</taxon>
        <taxon>Filarioidea</taxon>
        <taxon>Onchocercidae</taxon>
        <taxon>Wuchereria</taxon>
    </lineage>
</organism>
<gene>
    <name evidence="2" type="ORF">WUBG_19121</name>
</gene>
<feature type="non-terminal residue" evidence="2">
    <location>
        <position position="1"/>
    </location>
</feature>
<dbReference type="InterPro" id="IPR036179">
    <property type="entry name" value="Ig-like_dom_sf"/>
</dbReference>
<dbReference type="Gene3D" id="2.60.40.10">
    <property type="entry name" value="Immunoglobulins"/>
    <property type="match status" value="1"/>
</dbReference>
<dbReference type="EMBL" id="ADBV01024383">
    <property type="protein sequence ID" value="EJW69971.1"/>
    <property type="molecule type" value="Genomic_DNA"/>
</dbReference>
<dbReference type="AlphaFoldDB" id="J9DKG7"/>
<accession>J9DKG7</accession>
<comment type="caution">
    <text evidence="2">The sequence shown here is derived from an EMBL/GenBank/DDBJ whole genome shotgun (WGS) entry which is preliminary data.</text>
</comment>